<gene>
    <name evidence="2" type="ORF">F9K91_19640</name>
</gene>
<feature type="region of interest" description="Disordered" evidence="1">
    <location>
        <begin position="1"/>
        <end position="62"/>
    </location>
</feature>
<proteinExistence type="predicted"/>
<evidence type="ECO:0000313" key="3">
    <source>
        <dbReference type="Proteomes" id="UP000430843"/>
    </source>
</evidence>
<feature type="compositionally biased region" description="Basic and acidic residues" evidence="1">
    <location>
        <begin position="50"/>
        <end position="62"/>
    </location>
</feature>
<reference evidence="2 3" key="1">
    <citation type="submission" date="2019-09" db="EMBL/GenBank/DDBJ databases">
        <title>Taxonomic organization of the family Brucellaceae based on a phylogenomic approach.</title>
        <authorList>
            <person name="Leclercq S."/>
            <person name="Cloeckaert A."/>
            <person name="Zygmunt M.S."/>
        </authorList>
    </citation>
    <scope>NUCLEOTIDE SEQUENCE [LARGE SCALE GENOMIC DNA]</scope>
    <source>
        <strain evidence="2 3">LMG 18957</strain>
    </source>
</reference>
<organism evidence="2 3">
    <name type="scientific">Brucella tritici</name>
    <dbReference type="NCBI Taxonomy" id="94626"/>
    <lineage>
        <taxon>Bacteria</taxon>
        <taxon>Pseudomonadati</taxon>
        <taxon>Pseudomonadota</taxon>
        <taxon>Alphaproteobacteria</taxon>
        <taxon>Hyphomicrobiales</taxon>
        <taxon>Brucellaceae</taxon>
        <taxon>Brucella/Ochrobactrum group</taxon>
        <taxon>Brucella</taxon>
    </lineage>
</organism>
<comment type="caution">
    <text evidence="2">The sequence shown here is derived from an EMBL/GenBank/DDBJ whole genome shotgun (WGS) entry which is preliminary data.</text>
</comment>
<dbReference type="Proteomes" id="UP000430843">
    <property type="component" value="Unassembled WGS sequence"/>
</dbReference>
<name>A0A833CJI5_9HYPH</name>
<evidence type="ECO:0000313" key="2">
    <source>
        <dbReference type="EMBL" id="KAB2663266.1"/>
    </source>
</evidence>
<keyword evidence="3" id="KW-1185">Reference proteome</keyword>
<dbReference type="AlphaFoldDB" id="A0A833CJI5"/>
<feature type="compositionally biased region" description="Basic and acidic residues" evidence="1">
    <location>
        <begin position="28"/>
        <end position="37"/>
    </location>
</feature>
<evidence type="ECO:0000256" key="1">
    <source>
        <dbReference type="SAM" id="MobiDB-lite"/>
    </source>
</evidence>
<dbReference type="EMBL" id="WBWA01000023">
    <property type="protein sequence ID" value="KAB2663266.1"/>
    <property type="molecule type" value="Genomic_DNA"/>
</dbReference>
<sequence>MMVQKRNPWSDPDLVREKEAIDPSQVEPSDHQEKPTHEQSNAPGNPNVKVPKEPYPDRSKYY</sequence>
<protein>
    <submittedName>
        <fullName evidence="2">Uncharacterized protein</fullName>
    </submittedName>
</protein>
<accession>A0A833CJI5</accession>